<dbReference type="Proteomes" id="UP000001056">
    <property type="component" value="Unassembled WGS sequence"/>
</dbReference>
<dbReference type="eggNOG" id="ENOG502RMEB">
    <property type="taxonomic scope" value="Eukaryota"/>
</dbReference>
<dbReference type="RefSeq" id="XP_001219342.1">
    <property type="nucleotide sequence ID" value="XM_001219341.1"/>
</dbReference>
<accession>Q2HI33</accession>
<dbReference type="GeneID" id="4387809"/>
<protein>
    <submittedName>
        <fullName evidence="1">Uncharacterized protein</fullName>
    </submittedName>
</protein>
<reference evidence="2" key="1">
    <citation type="journal article" date="2015" name="Genome Announc.">
        <title>Draft genome sequence of the cellulolytic fungus Chaetomium globosum.</title>
        <authorList>
            <person name="Cuomo C.A."/>
            <person name="Untereiner W.A."/>
            <person name="Ma L.-J."/>
            <person name="Grabherr M."/>
            <person name="Birren B.W."/>
        </authorList>
    </citation>
    <scope>NUCLEOTIDE SEQUENCE [LARGE SCALE GENOMIC DNA]</scope>
    <source>
        <strain evidence="2">ATCC 6205 / CBS 148.51 / DSM 1962 / NBRC 6347 / NRRL 1970</strain>
    </source>
</reference>
<name>Q2HI33_CHAGB</name>
<organism evidence="1 2">
    <name type="scientific">Chaetomium globosum (strain ATCC 6205 / CBS 148.51 / DSM 1962 / NBRC 6347 / NRRL 1970)</name>
    <name type="common">Soil fungus</name>
    <dbReference type="NCBI Taxonomy" id="306901"/>
    <lineage>
        <taxon>Eukaryota</taxon>
        <taxon>Fungi</taxon>
        <taxon>Dikarya</taxon>
        <taxon>Ascomycota</taxon>
        <taxon>Pezizomycotina</taxon>
        <taxon>Sordariomycetes</taxon>
        <taxon>Sordariomycetidae</taxon>
        <taxon>Sordariales</taxon>
        <taxon>Chaetomiaceae</taxon>
        <taxon>Chaetomium</taxon>
    </lineage>
</organism>
<dbReference type="OrthoDB" id="4589911at2759"/>
<dbReference type="VEuPathDB" id="FungiDB:CHGG_00121"/>
<evidence type="ECO:0000313" key="2">
    <source>
        <dbReference type="Proteomes" id="UP000001056"/>
    </source>
</evidence>
<evidence type="ECO:0000313" key="1">
    <source>
        <dbReference type="EMBL" id="EAQ91886.1"/>
    </source>
</evidence>
<dbReference type="EMBL" id="CH408029">
    <property type="protein sequence ID" value="EAQ91886.1"/>
    <property type="molecule type" value="Genomic_DNA"/>
</dbReference>
<gene>
    <name evidence="1" type="ORF">CHGG_00121</name>
</gene>
<proteinExistence type="predicted"/>
<keyword evidence="2" id="KW-1185">Reference proteome</keyword>
<sequence length="350" mass="39159">MARALALPSVEIKDVWVDLCGPEIAFLLLPQPNSCCCFRFCPSWYIRSGLSPVAVLASLSGPRWASLEEAPIQEMIPGTGKSDSTSASATCGLYPAEDTPKALFRLSKSFFLRVVVEWYLQEDNGGNWTKTVPFDFEPHHIISSHGFRNFTAMASPLFHGGVYIHYDRTDALRSGVGELLAVSECLHAASQELARHADSPMLAGKTVVVRIFNDNRSNLEFLQGTRSISASLFATAAPVLRSIVQQSHAIHHHSVDVRLELHWIPGHHRTVKPHALTDQLARTARKSRRALTTIPPRYWVGPEEGPMFRSLKAELYRASRTALWYTPDVWKRFFRWPCPPPVLPDPRALS</sequence>
<dbReference type="HOGENOM" id="CLU_792261_0_0_1"/>
<dbReference type="AlphaFoldDB" id="Q2HI33"/>
<dbReference type="InParanoid" id="Q2HI33"/>